<reference evidence="1" key="1">
    <citation type="submission" date="2020-02" db="EMBL/GenBank/DDBJ databases">
        <title>Genome sequencing of the panga catfish, Pangasius djambal.</title>
        <authorList>
            <person name="Wen M."/>
            <person name="Zahm M."/>
            <person name="Roques C."/>
            <person name="Cabau C."/>
            <person name="Klopp C."/>
            <person name="Donnadieu C."/>
            <person name="Jouanno E."/>
            <person name="Avarre J.-C."/>
            <person name="Campet M."/>
            <person name="Ha T."/>
            <person name="Dugue R."/>
            <person name="Lampietro C."/>
            <person name="Louis A."/>
            <person name="Herpin A."/>
            <person name="Echchiki A."/>
            <person name="Berthelot C."/>
            <person name="Parey E."/>
            <person name="Roest-Crollius H."/>
            <person name="Braasch I."/>
            <person name="Postlethwait J.H."/>
            <person name="Bobe J."/>
            <person name="Montfort J."/>
            <person name="Bouchez O."/>
            <person name="Begum T."/>
            <person name="Schartl M."/>
            <person name="Gustiano R."/>
            <person name="Guiguen Y."/>
        </authorList>
    </citation>
    <scope>NUCLEOTIDE SEQUENCE</scope>
    <source>
        <strain evidence="1">Pdj_M5554</strain>
    </source>
</reference>
<accession>A0ACC5YHP9</accession>
<organism evidence="1 2">
    <name type="scientific">Pangasius djambal</name>
    <dbReference type="NCBI Taxonomy" id="1691987"/>
    <lineage>
        <taxon>Eukaryota</taxon>
        <taxon>Metazoa</taxon>
        <taxon>Chordata</taxon>
        <taxon>Craniata</taxon>
        <taxon>Vertebrata</taxon>
        <taxon>Euteleostomi</taxon>
        <taxon>Actinopterygii</taxon>
        <taxon>Neopterygii</taxon>
        <taxon>Teleostei</taxon>
        <taxon>Ostariophysi</taxon>
        <taxon>Siluriformes</taxon>
        <taxon>Pangasiidae</taxon>
        <taxon>Pangasius</taxon>
    </lineage>
</organism>
<dbReference type="Proteomes" id="UP000830395">
    <property type="component" value="Chromosome 8"/>
</dbReference>
<evidence type="ECO:0000313" key="2">
    <source>
        <dbReference type="Proteomes" id="UP000830395"/>
    </source>
</evidence>
<proteinExistence type="predicted"/>
<sequence length="80" mass="8527">MAEDAQASSLKPSSLKGVFLLLALGLGLGLVLALMELTAKSRNIANIQQKSCCSVLTTELGQRFGKREETQAETSEKCKA</sequence>
<gene>
    <name evidence="1" type="ORF">PDJAM_G00244590</name>
</gene>
<evidence type="ECO:0000313" key="1">
    <source>
        <dbReference type="EMBL" id="MCJ8735234.1"/>
    </source>
</evidence>
<dbReference type="EMBL" id="CM040982">
    <property type="protein sequence ID" value="MCJ8735234.1"/>
    <property type="molecule type" value="Genomic_DNA"/>
</dbReference>
<protein>
    <submittedName>
        <fullName evidence="1">Uncharacterized protein</fullName>
    </submittedName>
</protein>
<comment type="caution">
    <text evidence="1">The sequence shown here is derived from an EMBL/GenBank/DDBJ whole genome shotgun (WGS) entry which is preliminary data.</text>
</comment>
<keyword evidence="2" id="KW-1185">Reference proteome</keyword>
<name>A0ACC5YHP9_9TELE</name>